<evidence type="ECO:0000313" key="2">
    <source>
        <dbReference type="EMBL" id="KTE89222.1"/>
    </source>
</evidence>
<protein>
    <submittedName>
        <fullName evidence="2">Uncharacterized protein</fullName>
    </submittedName>
</protein>
<dbReference type="AlphaFoldDB" id="A0A0W1JCI3"/>
<keyword evidence="1" id="KW-1133">Transmembrane helix</keyword>
<dbReference type="OMA" id="WRELVVF"/>
<proteinExistence type="predicted"/>
<sequence length="73" mass="8361">MSILLLVIVFLGVVLFELPELIQKRYWRELITVTFLLSIGFILSLLLAMGIEVPNPSNALVYIFKEVLHLSYP</sequence>
<gene>
    <name evidence="2" type="ORF">AT727_14460</name>
</gene>
<keyword evidence="1" id="KW-0812">Transmembrane</keyword>
<feature type="transmembrane region" description="Helical" evidence="1">
    <location>
        <begin position="26"/>
        <end position="48"/>
    </location>
</feature>
<reference evidence="2 3" key="1">
    <citation type="submission" date="2015-12" db="EMBL/GenBank/DDBJ databases">
        <title>Draft Genome Sequence of Desulfitobacterium hafniense Strain DH, a Sulfate-reducing Bacterium Isolated from Paddy Soils.</title>
        <authorList>
            <person name="Bao P."/>
            <person name="Zhang X."/>
            <person name="Li G."/>
        </authorList>
    </citation>
    <scope>NUCLEOTIDE SEQUENCE [LARGE SCALE GENOMIC DNA]</scope>
    <source>
        <strain evidence="2 3">DH</strain>
    </source>
</reference>
<accession>A0A0W1JCI3</accession>
<comment type="caution">
    <text evidence="2">The sequence shown here is derived from an EMBL/GenBank/DDBJ whole genome shotgun (WGS) entry which is preliminary data.</text>
</comment>
<dbReference type="RefSeq" id="WP_011461857.1">
    <property type="nucleotide sequence ID" value="NZ_LOCK01000094.1"/>
</dbReference>
<evidence type="ECO:0000256" key="1">
    <source>
        <dbReference type="SAM" id="Phobius"/>
    </source>
</evidence>
<dbReference type="Proteomes" id="UP000054623">
    <property type="component" value="Unassembled WGS sequence"/>
</dbReference>
<organism evidence="2 3">
    <name type="scientific">Desulfitobacterium hafniense</name>
    <name type="common">Desulfitobacterium frappieri</name>
    <dbReference type="NCBI Taxonomy" id="49338"/>
    <lineage>
        <taxon>Bacteria</taxon>
        <taxon>Bacillati</taxon>
        <taxon>Bacillota</taxon>
        <taxon>Clostridia</taxon>
        <taxon>Eubacteriales</taxon>
        <taxon>Desulfitobacteriaceae</taxon>
        <taxon>Desulfitobacterium</taxon>
    </lineage>
</organism>
<dbReference type="EMBL" id="LOCK01000094">
    <property type="protein sequence ID" value="KTE89222.1"/>
    <property type="molecule type" value="Genomic_DNA"/>
</dbReference>
<keyword evidence="1" id="KW-0472">Membrane</keyword>
<evidence type="ECO:0000313" key="3">
    <source>
        <dbReference type="Proteomes" id="UP000054623"/>
    </source>
</evidence>
<name>A0A0W1JCI3_DESHA</name>